<feature type="region of interest" description="Disordered" evidence="1">
    <location>
        <begin position="71"/>
        <end position="100"/>
    </location>
</feature>
<comment type="caution">
    <text evidence="2">The sequence shown here is derived from an EMBL/GenBank/DDBJ whole genome shotgun (WGS) entry which is preliminary data.</text>
</comment>
<dbReference type="Proteomes" id="UP000612055">
    <property type="component" value="Unassembled WGS sequence"/>
</dbReference>
<sequence length="100" mass="9258">MLLSSDGPSELGASTASAVRDAAPELGSKAGASIAEGLAWIGAGLDVIGLGLTVVSIGNVVAAVVAQGGDPGITARARNPAPAPAPAAPAAPADPAGGLP</sequence>
<evidence type="ECO:0000313" key="3">
    <source>
        <dbReference type="Proteomes" id="UP000612055"/>
    </source>
</evidence>
<accession>A0A835XG77</accession>
<feature type="region of interest" description="Disordered" evidence="1">
    <location>
        <begin position="1"/>
        <end position="20"/>
    </location>
</feature>
<keyword evidence="3" id="KW-1185">Reference proteome</keyword>
<gene>
    <name evidence="2" type="ORF">HYH03_017188</name>
</gene>
<proteinExistence type="predicted"/>
<reference evidence="2" key="1">
    <citation type="journal article" date="2020" name="bioRxiv">
        <title>Comparative genomics of Chlamydomonas.</title>
        <authorList>
            <person name="Craig R.J."/>
            <person name="Hasan A.R."/>
            <person name="Ness R.W."/>
            <person name="Keightley P.D."/>
        </authorList>
    </citation>
    <scope>NUCLEOTIDE SEQUENCE</scope>
    <source>
        <strain evidence="2">CCAP 11/70</strain>
    </source>
</reference>
<dbReference type="AlphaFoldDB" id="A0A835XG77"/>
<dbReference type="EMBL" id="JAEHOE010000160">
    <property type="protein sequence ID" value="KAG2484022.1"/>
    <property type="molecule type" value="Genomic_DNA"/>
</dbReference>
<evidence type="ECO:0000256" key="1">
    <source>
        <dbReference type="SAM" id="MobiDB-lite"/>
    </source>
</evidence>
<feature type="compositionally biased region" description="Low complexity" evidence="1">
    <location>
        <begin position="90"/>
        <end position="100"/>
    </location>
</feature>
<protein>
    <submittedName>
        <fullName evidence="2">Uncharacterized protein</fullName>
    </submittedName>
</protein>
<organism evidence="2 3">
    <name type="scientific">Edaphochlamys debaryana</name>
    <dbReference type="NCBI Taxonomy" id="47281"/>
    <lineage>
        <taxon>Eukaryota</taxon>
        <taxon>Viridiplantae</taxon>
        <taxon>Chlorophyta</taxon>
        <taxon>core chlorophytes</taxon>
        <taxon>Chlorophyceae</taxon>
        <taxon>CS clade</taxon>
        <taxon>Chlamydomonadales</taxon>
        <taxon>Chlamydomonadales incertae sedis</taxon>
        <taxon>Edaphochlamys</taxon>
    </lineage>
</organism>
<evidence type="ECO:0000313" key="2">
    <source>
        <dbReference type="EMBL" id="KAG2484022.1"/>
    </source>
</evidence>
<name>A0A835XG77_9CHLO</name>